<protein>
    <submittedName>
        <fullName evidence="1">Uncharacterized protein</fullName>
    </submittedName>
</protein>
<comment type="caution">
    <text evidence="1">The sequence shown here is derived from an EMBL/GenBank/DDBJ whole genome shotgun (WGS) entry which is preliminary data.</text>
</comment>
<accession>A0A2G1W258</accession>
<proteinExistence type="predicted"/>
<evidence type="ECO:0000313" key="1">
    <source>
        <dbReference type="EMBL" id="PHQ33127.1"/>
    </source>
</evidence>
<evidence type="ECO:0000313" key="2">
    <source>
        <dbReference type="Proteomes" id="UP000225740"/>
    </source>
</evidence>
<dbReference type="Proteomes" id="UP000225740">
    <property type="component" value="Unassembled WGS sequence"/>
</dbReference>
<dbReference type="EMBL" id="NIZW01000019">
    <property type="protein sequence ID" value="PHQ33127.1"/>
    <property type="molecule type" value="Genomic_DNA"/>
</dbReference>
<gene>
    <name evidence="1" type="ORF">CEE69_21950</name>
</gene>
<reference evidence="1 2" key="1">
    <citation type="submission" date="2017-06" db="EMBL/GenBank/DDBJ databases">
        <title>Description of Rhodopirellula bahusiensis sp. nov.</title>
        <authorList>
            <person name="Kizina J."/>
            <person name="Harder J."/>
        </authorList>
    </citation>
    <scope>NUCLEOTIDE SEQUENCE [LARGE SCALE GENOMIC DNA]</scope>
    <source>
        <strain evidence="1 2">SWK21</strain>
    </source>
</reference>
<organism evidence="1 2">
    <name type="scientific">Rhodopirellula bahusiensis</name>
    <dbReference type="NCBI Taxonomy" id="2014065"/>
    <lineage>
        <taxon>Bacteria</taxon>
        <taxon>Pseudomonadati</taxon>
        <taxon>Planctomycetota</taxon>
        <taxon>Planctomycetia</taxon>
        <taxon>Pirellulales</taxon>
        <taxon>Pirellulaceae</taxon>
        <taxon>Rhodopirellula</taxon>
    </lineage>
</organism>
<name>A0A2G1W258_9BACT</name>
<sequence length="337" mass="37301">MEVARISQGELAMKPPNYSPASSLAWASALLEPHHPVELQRFVRHFDSLSVVEKLDTAGLANHIRKALRLVADCTIRPSDDLLEDCWEELASAAKVIFPEIGSSDNVGLRSGSGEGSTIKEPDRLGPVDFELNVAWLLILGWSRSAGKQPEKLDFASEFAAFFEKMAKRSNPSGGMKPPGEYLAGLIERVHVLGTDSINSDESRFLAKHFSEQQKKTKKAEAAATLERLAYELFPELKPDQTVTANRLTKCFAKRANPTDGTRPKSVDDETKLKFVQLTRAWKEVGGSLEYEGQSVRLDTTKHTADTQDKTFVVLEAKKGFKPVKRSVYVPGLIFNS</sequence>
<dbReference type="AlphaFoldDB" id="A0A2G1W258"/>
<keyword evidence="2" id="KW-1185">Reference proteome</keyword>